<feature type="region of interest" description="Disordered" evidence="11">
    <location>
        <begin position="229"/>
        <end position="258"/>
    </location>
</feature>
<dbReference type="FunFam" id="3.30.160.60:FF:001049">
    <property type="entry name" value="zinc finger protein 319"/>
    <property type="match status" value="1"/>
</dbReference>
<dbReference type="FunFam" id="3.30.160.60:FF:000060">
    <property type="entry name" value="zinc finger protein 436"/>
    <property type="match status" value="1"/>
</dbReference>
<dbReference type="FunFam" id="3.30.160.60:FF:000358">
    <property type="entry name" value="zinc finger protein 24"/>
    <property type="match status" value="2"/>
</dbReference>
<keyword evidence="2" id="KW-0479">Metal-binding</keyword>
<evidence type="ECO:0000313" key="14">
    <source>
        <dbReference type="Proteomes" id="UP000324632"/>
    </source>
</evidence>
<feature type="domain" description="C2H2-type" evidence="12">
    <location>
        <begin position="92"/>
        <end position="119"/>
    </location>
</feature>
<evidence type="ECO:0000256" key="5">
    <source>
        <dbReference type="ARBA" id="ARBA00022833"/>
    </source>
</evidence>
<feature type="domain" description="C2H2-type" evidence="12">
    <location>
        <begin position="372"/>
        <end position="395"/>
    </location>
</feature>
<dbReference type="FunFam" id="3.30.160.60:FF:002104">
    <property type="entry name" value="Si:ch211-266d19.4"/>
    <property type="match status" value="2"/>
</dbReference>
<feature type="compositionally biased region" description="Basic and acidic residues" evidence="11">
    <location>
        <begin position="23"/>
        <end position="32"/>
    </location>
</feature>
<organism evidence="13 14">
    <name type="scientific">Triplophysa tibetana</name>
    <dbReference type="NCBI Taxonomy" id="1572043"/>
    <lineage>
        <taxon>Eukaryota</taxon>
        <taxon>Metazoa</taxon>
        <taxon>Chordata</taxon>
        <taxon>Craniata</taxon>
        <taxon>Vertebrata</taxon>
        <taxon>Euteleostomi</taxon>
        <taxon>Actinopterygii</taxon>
        <taxon>Neopterygii</taxon>
        <taxon>Teleostei</taxon>
        <taxon>Ostariophysi</taxon>
        <taxon>Cypriniformes</taxon>
        <taxon>Nemacheilidae</taxon>
        <taxon>Triplophysa</taxon>
    </lineage>
</organism>
<keyword evidence="3" id="KW-0677">Repeat</keyword>
<dbReference type="FunFam" id="3.30.160.60:FF:000624">
    <property type="entry name" value="zinc finger protein 697"/>
    <property type="match status" value="1"/>
</dbReference>
<dbReference type="PANTHER" id="PTHR24384:SF189">
    <property type="entry name" value="C2H2-TYPE DOMAIN-CONTAINING PROTEIN-RELATED"/>
    <property type="match status" value="1"/>
</dbReference>
<feature type="domain" description="C2H2-type" evidence="12">
    <location>
        <begin position="435"/>
        <end position="462"/>
    </location>
</feature>
<evidence type="ECO:0000259" key="12">
    <source>
        <dbReference type="PROSITE" id="PS50157"/>
    </source>
</evidence>
<dbReference type="InterPro" id="IPR036236">
    <property type="entry name" value="Znf_C2H2_sf"/>
</dbReference>
<evidence type="ECO:0000256" key="3">
    <source>
        <dbReference type="ARBA" id="ARBA00022737"/>
    </source>
</evidence>
<keyword evidence="7" id="KW-0238">DNA-binding</keyword>
<feature type="region of interest" description="Disordered" evidence="11">
    <location>
        <begin position="1"/>
        <end position="32"/>
    </location>
</feature>
<feature type="region of interest" description="Disordered" evidence="11">
    <location>
        <begin position="531"/>
        <end position="602"/>
    </location>
</feature>
<evidence type="ECO:0000256" key="7">
    <source>
        <dbReference type="ARBA" id="ARBA00023125"/>
    </source>
</evidence>
<name>A0A5A9N6G9_9TELE</name>
<dbReference type="EMBL" id="SOYY01000022">
    <property type="protein sequence ID" value="KAA0704903.1"/>
    <property type="molecule type" value="Genomic_DNA"/>
</dbReference>
<dbReference type="FunFam" id="3.30.160.60:FF:002343">
    <property type="entry name" value="Zinc finger protein 33A"/>
    <property type="match status" value="1"/>
</dbReference>
<dbReference type="PROSITE" id="PS00028">
    <property type="entry name" value="ZINC_FINGER_C2H2_1"/>
    <property type="match status" value="15"/>
</dbReference>
<protein>
    <recommendedName>
        <fullName evidence="12">C2H2-type domain-containing protein</fullName>
    </recommendedName>
</protein>
<sequence>MDLSMKSYSDPEDGGVFPSDGRSTGEHESDIGEVEGGFHLHPSDPSFELEDHTSKHCSAKARPYQCSQCGKTFSRIQHLSEHVRIHTGERPFECLTCGKSFTRERDLKTHQIVHTDAKAFHCTICVKNFALLSSLRRHVRAFHQGQDLTTDGKCLICVECGKNFACQLEEHELTHTGEISHRCPDCVNSYSHPSTLESPERTFDESDDLNHSDALNVERPCSSAALEDLQHKQEQPETTGDDSESPSPDPVDNISSDDVNFENKAQSQEAMVEGSPCAVTEDIPISVDKGIEATHRVQEEDLTAQQQVHDEDKPHQCIQCGKRFLKQAKLRIHLRVHTGEKPYHCSQCGKHFSQAVNLKKHHVTHHTEERPYRCALCERTFSLSFSLIKHQRVAHPEHLSVAERSRFTCPYCGKIFGRHQDMEQHKRIHTGERPFRCTVCNKSFRQRSVLIVHRKIHTGEKPFECFVCFRRFYGSGDLKTHMGTHTGVRPHNCPLCSKSFPRPSSLQAHMQSHLNKLRENDDVRGADGFHLEDEEDRGELDDGRPPSLAMLSESPGAPEHREASRDQSQSNPSENESTFTQSLNLNDGDHNPDQSSSSETTGRQKPYYCSICNKTFSLLISLKKHQLIFHPDQHADTEGKCFSCSYCGRRFGRRQGLLQHERIHTGERPYNCPTCNKTFRQRSALVVHIKTHTGERSFLCFVCSKSFYTPGDLKKHLEIHTGVRPHNCPVCSKGFGRPSFLRAHMRTHEMLFYSQKAQQRNRVKRRNQQTVRELTFMRSRLNALIVGRDSVSIVCLKFTSEYTQKRDLTSALSVV</sequence>
<feature type="domain" description="C2H2-type" evidence="12">
    <location>
        <begin position="315"/>
        <end position="342"/>
    </location>
</feature>
<dbReference type="PANTHER" id="PTHR24384">
    <property type="entry name" value="FINGER PUTATIVE TRANSCRIPTION FACTOR FAMILY-RELATED"/>
    <property type="match status" value="1"/>
</dbReference>
<feature type="domain" description="C2H2-type" evidence="12">
    <location>
        <begin position="463"/>
        <end position="490"/>
    </location>
</feature>
<feature type="domain" description="C2H2-type" evidence="12">
    <location>
        <begin position="407"/>
        <end position="434"/>
    </location>
</feature>
<keyword evidence="8" id="KW-0804">Transcription</keyword>
<dbReference type="FunFam" id="3.30.160.60:FF:001297">
    <property type="entry name" value="Zinc finger and SCAN domain-containing protein 2"/>
    <property type="match status" value="1"/>
</dbReference>
<dbReference type="Pfam" id="PF00096">
    <property type="entry name" value="zf-C2H2"/>
    <property type="match status" value="12"/>
</dbReference>
<dbReference type="FunFam" id="3.30.160.60:FF:002716">
    <property type="entry name" value="Zinc finger protein 212"/>
    <property type="match status" value="1"/>
</dbReference>
<dbReference type="FunFam" id="3.30.160.60:FF:000688">
    <property type="entry name" value="zinc finger protein 197 isoform X1"/>
    <property type="match status" value="1"/>
</dbReference>
<feature type="domain" description="C2H2-type" evidence="12">
    <location>
        <begin position="726"/>
        <end position="748"/>
    </location>
</feature>
<feature type="region of interest" description="Disordered" evidence="11">
    <location>
        <begin position="194"/>
        <end position="213"/>
    </location>
</feature>
<dbReference type="GO" id="GO:0008270">
    <property type="term" value="F:zinc ion binding"/>
    <property type="evidence" value="ECO:0007669"/>
    <property type="project" value="UniProtKB-KW"/>
</dbReference>
<keyword evidence="5" id="KW-0862">Zinc</keyword>
<evidence type="ECO:0000256" key="4">
    <source>
        <dbReference type="ARBA" id="ARBA00022771"/>
    </source>
</evidence>
<dbReference type="GO" id="GO:0005634">
    <property type="term" value="C:nucleus"/>
    <property type="evidence" value="ECO:0007669"/>
    <property type="project" value="UniProtKB-SubCell"/>
</dbReference>
<dbReference type="FunFam" id="3.30.160.60:FF:000110">
    <property type="entry name" value="Zinc finger protein-like"/>
    <property type="match status" value="1"/>
</dbReference>
<keyword evidence="9" id="KW-0539">Nucleus</keyword>
<feature type="domain" description="C2H2-type" evidence="12">
    <location>
        <begin position="120"/>
        <end position="148"/>
    </location>
</feature>
<evidence type="ECO:0000256" key="6">
    <source>
        <dbReference type="ARBA" id="ARBA00023015"/>
    </source>
</evidence>
<dbReference type="PROSITE" id="PS50157">
    <property type="entry name" value="ZINC_FINGER_C2H2_2"/>
    <property type="match status" value="15"/>
</dbReference>
<feature type="domain" description="C2H2-type" evidence="12">
    <location>
        <begin position="64"/>
        <end position="91"/>
    </location>
</feature>
<gene>
    <name evidence="13" type="ORF">E1301_Tti000782</name>
</gene>
<dbReference type="GO" id="GO:0000981">
    <property type="term" value="F:DNA-binding transcription factor activity, RNA polymerase II-specific"/>
    <property type="evidence" value="ECO:0007669"/>
    <property type="project" value="TreeGrafter"/>
</dbReference>
<dbReference type="Gene3D" id="3.30.160.60">
    <property type="entry name" value="Classic Zinc Finger"/>
    <property type="match status" value="16"/>
</dbReference>
<dbReference type="Proteomes" id="UP000324632">
    <property type="component" value="Chromosome 22"/>
</dbReference>
<keyword evidence="4 10" id="KW-0863">Zinc-finger</keyword>
<evidence type="ECO:0000313" key="13">
    <source>
        <dbReference type="EMBL" id="KAA0704903.1"/>
    </source>
</evidence>
<feature type="domain" description="C2H2-type" evidence="12">
    <location>
        <begin position="698"/>
        <end position="725"/>
    </location>
</feature>
<comment type="subcellular location">
    <subcellularLocation>
        <location evidence="1">Nucleus</location>
    </subcellularLocation>
</comment>
<feature type="domain" description="C2H2-type" evidence="12">
    <location>
        <begin position="491"/>
        <end position="518"/>
    </location>
</feature>
<comment type="caution">
    <text evidence="13">The sequence shown here is derived from an EMBL/GenBank/DDBJ whole genome shotgun (WGS) entry which is preliminary data.</text>
</comment>
<feature type="domain" description="C2H2-type" evidence="12">
    <location>
        <begin position="607"/>
        <end position="635"/>
    </location>
</feature>
<feature type="compositionally biased region" description="Polar residues" evidence="11">
    <location>
        <begin position="566"/>
        <end position="585"/>
    </location>
</feature>
<dbReference type="SMART" id="SM00355">
    <property type="entry name" value="ZnF_C2H2"/>
    <property type="match status" value="16"/>
</dbReference>
<feature type="compositionally biased region" description="Polar residues" evidence="11">
    <location>
        <begin position="593"/>
        <end position="602"/>
    </location>
</feature>
<accession>A0A5A9N6G9</accession>
<evidence type="ECO:0000256" key="1">
    <source>
        <dbReference type="ARBA" id="ARBA00004123"/>
    </source>
</evidence>
<evidence type="ECO:0000256" key="9">
    <source>
        <dbReference type="ARBA" id="ARBA00023242"/>
    </source>
</evidence>
<dbReference type="SUPFAM" id="SSF57667">
    <property type="entry name" value="beta-beta-alpha zinc fingers"/>
    <property type="match status" value="10"/>
</dbReference>
<keyword evidence="6" id="KW-0805">Transcription regulation</keyword>
<feature type="domain" description="C2H2-type" evidence="12">
    <location>
        <begin position="642"/>
        <end position="669"/>
    </location>
</feature>
<proteinExistence type="predicted"/>
<evidence type="ECO:0000256" key="8">
    <source>
        <dbReference type="ARBA" id="ARBA00023163"/>
    </source>
</evidence>
<dbReference type="GO" id="GO:0000978">
    <property type="term" value="F:RNA polymerase II cis-regulatory region sequence-specific DNA binding"/>
    <property type="evidence" value="ECO:0007669"/>
    <property type="project" value="TreeGrafter"/>
</dbReference>
<dbReference type="FunFam" id="3.30.160.60:FF:000557">
    <property type="entry name" value="zinc finger and SCAN domain-containing protein 29"/>
    <property type="match status" value="1"/>
</dbReference>
<evidence type="ECO:0000256" key="11">
    <source>
        <dbReference type="SAM" id="MobiDB-lite"/>
    </source>
</evidence>
<feature type="domain" description="C2H2-type" evidence="12">
    <location>
        <begin position="343"/>
        <end position="371"/>
    </location>
</feature>
<reference evidence="13 14" key="1">
    <citation type="journal article" date="2019" name="Mol. Ecol. Resour.">
        <title>Chromosome-level genome assembly of Triplophysa tibetana, a fish adapted to the harsh high-altitude environment of the Tibetan Plateau.</title>
        <authorList>
            <person name="Yang X."/>
            <person name="Liu H."/>
            <person name="Ma Z."/>
            <person name="Zou Y."/>
            <person name="Zou M."/>
            <person name="Mao Y."/>
            <person name="Li X."/>
            <person name="Wang H."/>
            <person name="Chen T."/>
            <person name="Wang W."/>
            <person name="Yang R."/>
        </authorList>
    </citation>
    <scope>NUCLEOTIDE SEQUENCE [LARGE SCALE GENOMIC DNA]</scope>
    <source>
        <strain evidence="13">TTIB1903HZAU</strain>
        <tissue evidence="13">Muscle</tissue>
    </source>
</reference>
<dbReference type="InterPro" id="IPR013087">
    <property type="entry name" value="Znf_C2H2_type"/>
</dbReference>
<evidence type="ECO:0000256" key="2">
    <source>
        <dbReference type="ARBA" id="ARBA00022723"/>
    </source>
</evidence>
<feature type="domain" description="C2H2-type" evidence="12">
    <location>
        <begin position="670"/>
        <end position="697"/>
    </location>
</feature>
<feature type="compositionally biased region" description="Basic and acidic residues" evidence="11">
    <location>
        <begin position="198"/>
        <end position="211"/>
    </location>
</feature>
<dbReference type="InterPro" id="IPR050752">
    <property type="entry name" value="C2H2-ZF_domain"/>
</dbReference>
<keyword evidence="14" id="KW-1185">Reference proteome</keyword>
<evidence type="ECO:0000256" key="10">
    <source>
        <dbReference type="PROSITE-ProRule" id="PRU00042"/>
    </source>
</evidence>
<dbReference type="AlphaFoldDB" id="A0A5A9N6G9"/>